<dbReference type="Pfam" id="PF06305">
    <property type="entry name" value="LapA_dom"/>
    <property type="match status" value="1"/>
</dbReference>
<keyword evidence="1" id="KW-1003">Cell membrane</keyword>
<sequence>MSKKPDIAQPTTGQRLLSAVSLSQWIALGLTVIAIVFIVQNRNSVSVDLFWVSIQSPLWFILVIVLALGWVAGVLTGRGHSKRKAKRQ</sequence>
<feature type="domain" description="Lipopolysaccharide assembly protein A" evidence="6">
    <location>
        <begin position="40"/>
        <end position="85"/>
    </location>
</feature>
<keyword evidence="2 5" id="KW-0812">Transmembrane</keyword>
<dbReference type="RefSeq" id="WP_099381042.1">
    <property type="nucleotide sequence ID" value="NZ_PEBD01000004.1"/>
</dbReference>
<evidence type="ECO:0000256" key="5">
    <source>
        <dbReference type="SAM" id="Phobius"/>
    </source>
</evidence>
<feature type="transmembrane region" description="Helical" evidence="5">
    <location>
        <begin position="16"/>
        <end position="38"/>
    </location>
</feature>
<dbReference type="Proteomes" id="UP000225108">
    <property type="component" value="Unassembled WGS sequence"/>
</dbReference>
<evidence type="ECO:0000313" key="8">
    <source>
        <dbReference type="Proteomes" id="UP000225108"/>
    </source>
</evidence>
<dbReference type="AlphaFoldDB" id="A0A2G3PQ12"/>
<reference evidence="7 8" key="1">
    <citation type="submission" date="2017-10" db="EMBL/GenBank/DDBJ databases">
        <title>The draft genome sequence of Williamsia sp. BULT 1.1 isolated from the semi-arid grassland soils from South Africa.</title>
        <authorList>
            <person name="Kabwe M.H."/>
            <person name="Govender N."/>
            <person name="Mutseka Lunga P."/>
            <person name="Vikram S."/>
            <person name="Makhalanyane T.P."/>
        </authorList>
    </citation>
    <scope>NUCLEOTIDE SEQUENCE [LARGE SCALE GENOMIC DNA]</scope>
    <source>
        <strain evidence="7 8">BULT 1.1</strain>
    </source>
</reference>
<comment type="caution">
    <text evidence="7">The sequence shown here is derived from an EMBL/GenBank/DDBJ whole genome shotgun (WGS) entry which is preliminary data.</text>
</comment>
<gene>
    <name evidence="7" type="ORF">CSW57_00730</name>
</gene>
<evidence type="ECO:0000259" key="6">
    <source>
        <dbReference type="Pfam" id="PF06305"/>
    </source>
</evidence>
<proteinExistence type="predicted"/>
<keyword evidence="4 5" id="KW-0472">Membrane</keyword>
<evidence type="ECO:0000256" key="3">
    <source>
        <dbReference type="ARBA" id="ARBA00022989"/>
    </source>
</evidence>
<dbReference type="InterPro" id="IPR010445">
    <property type="entry name" value="LapA_dom"/>
</dbReference>
<evidence type="ECO:0000256" key="2">
    <source>
        <dbReference type="ARBA" id="ARBA00022692"/>
    </source>
</evidence>
<evidence type="ECO:0000313" key="7">
    <source>
        <dbReference type="EMBL" id="PHV67861.1"/>
    </source>
</evidence>
<evidence type="ECO:0000256" key="1">
    <source>
        <dbReference type="ARBA" id="ARBA00022475"/>
    </source>
</evidence>
<organism evidence="7 8">
    <name type="scientific">Williamsia marianensis</name>
    <dbReference type="NCBI Taxonomy" id="85044"/>
    <lineage>
        <taxon>Bacteria</taxon>
        <taxon>Bacillati</taxon>
        <taxon>Actinomycetota</taxon>
        <taxon>Actinomycetes</taxon>
        <taxon>Mycobacteriales</taxon>
        <taxon>Nocardiaceae</taxon>
        <taxon>Williamsia</taxon>
    </lineage>
</organism>
<protein>
    <recommendedName>
        <fullName evidence="6">Lipopolysaccharide assembly protein A domain-containing protein</fullName>
    </recommendedName>
</protein>
<evidence type="ECO:0000256" key="4">
    <source>
        <dbReference type="ARBA" id="ARBA00023136"/>
    </source>
</evidence>
<accession>A0A2G3PQ12</accession>
<name>A0A2G3PQ12_WILMA</name>
<feature type="transmembrane region" description="Helical" evidence="5">
    <location>
        <begin position="58"/>
        <end position="77"/>
    </location>
</feature>
<dbReference type="EMBL" id="PEBD01000004">
    <property type="protein sequence ID" value="PHV67861.1"/>
    <property type="molecule type" value="Genomic_DNA"/>
</dbReference>
<dbReference type="GO" id="GO:0005886">
    <property type="term" value="C:plasma membrane"/>
    <property type="evidence" value="ECO:0007669"/>
    <property type="project" value="InterPro"/>
</dbReference>
<keyword evidence="3 5" id="KW-1133">Transmembrane helix</keyword>